<proteinExistence type="predicted"/>
<organism evidence="1">
    <name type="scientific">Cucumis melo</name>
    <name type="common">Muskmelon</name>
    <dbReference type="NCBI Taxonomy" id="3656"/>
    <lineage>
        <taxon>Eukaryota</taxon>
        <taxon>Viridiplantae</taxon>
        <taxon>Streptophyta</taxon>
        <taxon>Embryophyta</taxon>
        <taxon>Tracheophyta</taxon>
        <taxon>Spermatophyta</taxon>
        <taxon>Magnoliopsida</taxon>
        <taxon>eudicotyledons</taxon>
        <taxon>Gunneridae</taxon>
        <taxon>Pentapetalae</taxon>
        <taxon>rosids</taxon>
        <taxon>fabids</taxon>
        <taxon>Cucurbitales</taxon>
        <taxon>Cucurbitaceae</taxon>
        <taxon>Benincaseae</taxon>
        <taxon>Cucumis</taxon>
    </lineage>
</organism>
<dbReference type="AlphaFoldDB" id="A0A9I9CF97"/>
<sequence>MQVKFVGFVVVNSSCHHKYAREGDGQRNYWDKETHVVADSWRLNVCRCGVFSPLLKTLKMWARICPVIAGGGGKH</sequence>
<dbReference type="EnsemblPlants" id="MELO3C002640.2.1">
    <property type="protein sequence ID" value="MELO3C002640.2.1"/>
    <property type="gene ID" value="MELO3C002640.2"/>
</dbReference>
<evidence type="ECO:0000313" key="1">
    <source>
        <dbReference type="EnsemblPlants" id="MELO3C002640.2.1"/>
    </source>
</evidence>
<name>A0A9I9CF97_CUCME</name>
<reference evidence="1" key="1">
    <citation type="submission" date="2023-03" db="UniProtKB">
        <authorList>
            <consortium name="EnsemblPlants"/>
        </authorList>
    </citation>
    <scope>IDENTIFICATION</scope>
</reference>
<protein>
    <submittedName>
        <fullName evidence="1">Uncharacterized protein</fullName>
    </submittedName>
</protein>
<dbReference type="Gramene" id="MELO3C002640.2.1">
    <property type="protein sequence ID" value="MELO3C002640.2.1"/>
    <property type="gene ID" value="MELO3C002640.2"/>
</dbReference>
<accession>A0A9I9CF97</accession>